<dbReference type="RefSeq" id="WP_269274734.1">
    <property type="nucleotide sequence ID" value="NZ_JAPVOI010000002.1"/>
</dbReference>
<protein>
    <submittedName>
        <fullName evidence="2">Uncharacterized protein</fullName>
    </submittedName>
</protein>
<dbReference type="Proteomes" id="UP001079430">
    <property type="component" value="Unassembled WGS sequence"/>
</dbReference>
<evidence type="ECO:0000256" key="1">
    <source>
        <dbReference type="SAM" id="Coils"/>
    </source>
</evidence>
<comment type="caution">
    <text evidence="2">The sequence shown here is derived from an EMBL/GenBank/DDBJ whole genome shotgun (WGS) entry which is preliminary data.</text>
</comment>
<sequence length="60" mass="7327">MTVERFFADAEERLMNADEERRQHLEERLRLARAMMGSLDPMDFMESWLAPDERYRSKYV</sequence>
<proteinExistence type="predicted"/>
<reference evidence="2" key="1">
    <citation type="submission" date="2022-10" db="EMBL/GenBank/DDBJ databases">
        <title>Whole genome sequencing of three plant growth promoting bacteria isolated from Vachellia tortilis subsp. raddiana in Morocco.</title>
        <authorList>
            <person name="Hnini M."/>
            <person name="Zouagui R."/>
            <person name="Zouagui H."/>
            <person name="Chemao Elfihri M.-W."/>
            <person name="Ibrahimi A."/>
            <person name="Sbabou L."/>
            <person name="Aurag J."/>
        </authorList>
    </citation>
    <scope>NUCLEOTIDE SEQUENCE</scope>
    <source>
        <strain evidence="2">LMR678</strain>
    </source>
</reference>
<organism evidence="2 3">
    <name type="scientific">Sinorhizobium psoraleae</name>
    <dbReference type="NCBI Taxonomy" id="520838"/>
    <lineage>
        <taxon>Bacteria</taxon>
        <taxon>Pseudomonadati</taxon>
        <taxon>Pseudomonadota</taxon>
        <taxon>Alphaproteobacteria</taxon>
        <taxon>Hyphomicrobiales</taxon>
        <taxon>Rhizobiaceae</taxon>
        <taxon>Sinorhizobium/Ensifer group</taxon>
        <taxon>Sinorhizobium</taxon>
    </lineage>
</organism>
<evidence type="ECO:0000313" key="3">
    <source>
        <dbReference type="Proteomes" id="UP001079430"/>
    </source>
</evidence>
<keyword evidence="3" id="KW-1185">Reference proteome</keyword>
<keyword evidence="1" id="KW-0175">Coiled coil</keyword>
<evidence type="ECO:0000313" key="2">
    <source>
        <dbReference type="EMBL" id="MCZ4088729.1"/>
    </source>
</evidence>
<dbReference type="EMBL" id="JAPVOI010000002">
    <property type="protein sequence ID" value="MCZ4088729.1"/>
    <property type="molecule type" value="Genomic_DNA"/>
</dbReference>
<accession>A0ABT4K9T7</accession>
<feature type="coiled-coil region" evidence="1">
    <location>
        <begin position="7"/>
        <end position="35"/>
    </location>
</feature>
<name>A0ABT4K9T7_9HYPH</name>
<gene>
    <name evidence="2" type="ORF">O3W52_01010</name>
</gene>